<protein>
    <submittedName>
        <fullName evidence="3">Uncharacterized protein</fullName>
    </submittedName>
</protein>
<dbReference type="Gene3D" id="3.30.70.1820">
    <property type="entry name" value="L1 transposable element, RRM domain"/>
    <property type="match status" value="1"/>
</dbReference>
<dbReference type="Ensembl" id="ENSLLET00000026643.1">
    <property type="protein sequence ID" value="ENSLLEP00000025660.1"/>
    <property type="gene ID" value="ENSLLEG00000016305.1"/>
</dbReference>
<comment type="similarity">
    <text evidence="1">Belongs to the transposase 22 family.</text>
</comment>
<dbReference type="GeneTree" id="ENSGT01070000254998"/>
<dbReference type="OrthoDB" id="9909705at2759"/>
<reference evidence="3" key="2">
    <citation type="submission" date="2025-09" db="UniProtKB">
        <authorList>
            <consortium name="Ensembl"/>
        </authorList>
    </citation>
    <scope>IDENTIFICATION</scope>
</reference>
<evidence type="ECO:0000256" key="2">
    <source>
        <dbReference type="SAM" id="MobiDB-lite"/>
    </source>
</evidence>
<dbReference type="Proteomes" id="UP000694569">
    <property type="component" value="Unplaced"/>
</dbReference>
<proteinExistence type="inferred from homology"/>
<dbReference type="PANTHER" id="PTHR11505">
    <property type="entry name" value="L1 TRANSPOSABLE ELEMENT-RELATED"/>
    <property type="match status" value="1"/>
</dbReference>
<evidence type="ECO:0000256" key="1">
    <source>
        <dbReference type="ARBA" id="ARBA00061640"/>
    </source>
</evidence>
<feature type="compositionally biased region" description="Low complexity" evidence="2">
    <location>
        <begin position="29"/>
        <end position="41"/>
    </location>
</feature>
<evidence type="ECO:0000313" key="4">
    <source>
        <dbReference type="Proteomes" id="UP000694569"/>
    </source>
</evidence>
<organism evidence="3 4">
    <name type="scientific">Leptobrachium leishanense</name>
    <name type="common">Leishan spiny toad</name>
    <dbReference type="NCBI Taxonomy" id="445787"/>
    <lineage>
        <taxon>Eukaryota</taxon>
        <taxon>Metazoa</taxon>
        <taxon>Chordata</taxon>
        <taxon>Craniata</taxon>
        <taxon>Vertebrata</taxon>
        <taxon>Euteleostomi</taxon>
        <taxon>Amphibia</taxon>
        <taxon>Batrachia</taxon>
        <taxon>Anura</taxon>
        <taxon>Pelobatoidea</taxon>
        <taxon>Megophryidae</taxon>
        <taxon>Leptobrachium</taxon>
    </lineage>
</organism>
<accession>A0A8C5PPN5</accession>
<evidence type="ECO:0000313" key="3">
    <source>
        <dbReference type="Ensembl" id="ENSLLEP00000025660.1"/>
    </source>
</evidence>
<feature type="region of interest" description="Disordered" evidence="2">
    <location>
        <begin position="1"/>
        <end position="56"/>
    </location>
</feature>
<reference evidence="3" key="1">
    <citation type="submission" date="2025-08" db="UniProtKB">
        <authorList>
            <consortium name="Ensembl"/>
        </authorList>
    </citation>
    <scope>IDENTIFICATION</scope>
</reference>
<keyword evidence="4" id="KW-1185">Reference proteome</keyword>
<name>A0A8C5PPN5_9ANUR</name>
<dbReference type="InterPro" id="IPR004244">
    <property type="entry name" value="Transposase_22"/>
</dbReference>
<dbReference type="AlphaFoldDB" id="A0A8C5PPN5"/>
<sequence>MRPSQGKKKNDKDRRVAPIFVPRQHAEASQDGARSSSQSSRAETDPLEDSARPASKTDISSLMVRIGDVQAFLASEIDRGTRAVQAEIASLGSRTAALESRTENLVSQHNTTVNYIATLETRIDTLETAAEDISNRSRRNNLSIRGLPESVAAAELENTLVGVFKRMVPSLPTERLHLDRAHRVFRSPTARSNQPRDVVVRLHYFQSKEAIQRAGREMAVEYEGSTLQLFQDIAPATLAKRRAWRPFTEILRQHDIKYAWGYPFKIMLTHEGRHHSLSKMAEASALFMDWGFPEPEAPAS</sequence>
<dbReference type="FunFam" id="3.30.70.1820:FF:000002">
    <property type="entry name" value="LINE-1 retrotransposable element ORF1 protein"/>
    <property type="match status" value="1"/>
</dbReference>